<sequence length="136" mass="15288">MSSIGRLPTHITTSGYSSSSSLGIVRSAKSWKIKDAIVYSSHAVANDNGRFNCPYCLEWFYSRDELKDHVMRHPKRYECNFCFMTLKDRTALVRHETQRHLGFGSNLPPPPAPVCNGSGNQLPVMPWKSTKSNGQV</sequence>
<dbReference type="Gene3D" id="3.30.160.60">
    <property type="entry name" value="Classic Zinc Finger"/>
    <property type="match status" value="1"/>
</dbReference>
<dbReference type="EMBL" id="OZ037949">
    <property type="protein sequence ID" value="CAL1710855.1"/>
    <property type="molecule type" value="Genomic_DNA"/>
</dbReference>
<keyword evidence="1" id="KW-0479">Metal-binding</keyword>
<evidence type="ECO:0000313" key="3">
    <source>
        <dbReference type="EMBL" id="CAL1710855.1"/>
    </source>
</evidence>
<dbReference type="PROSITE" id="PS50157">
    <property type="entry name" value="ZINC_FINGER_C2H2_2"/>
    <property type="match status" value="2"/>
</dbReference>
<dbReference type="Proteomes" id="UP001497453">
    <property type="component" value="Chromosome 6"/>
</dbReference>
<evidence type="ECO:0000256" key="1">
    <source>
        <dbReference type="PROSITE-ProRule" id="PRU00042"/>
    </source>
</evidence>
<dbReference type="InterPro" id="IPR013087">
    <property type="entry name" value="Znf_C2H2_type"/>
</dbReference>
<gene>
    <name evidence="3" type="ORF">GFSPODELE1_LOCUS8042</name>
</gene>
<dbReference type="PROSITE" id="PS00028">
    <property type="entry name" value="ZINC_FINGER_C2H2_1"/>
    <property type="match status" value="2"/>
</dbReference>
<evidence type="ECO:0000313" key="4">
    <source>
        <dbReference type="Proteomes" id="UP001497453"/>
    </source>
</evidence>
<keyword evidence="1" id="KW-0862">Zinc</keyword>
<protein>
    <recommendedName>
        <fullName evidence="2">C2H2-type domain-containing protein</fullName>
    </recommendedName>
</protein>
<keyword evidence="4" id="KW-1185">Reference proteome</keyword>
<feature type="domain" description="C2H2-type" evidence="2">
    <location>
        <begin position="51"/>
        <end position="78"/>
    </location>
</feature>
<feature type="domain" description="C2H2-type" evidence="2">
    <location>
        <begin position="77"/>
        <end position="105"/>
    </location>
</feature>
<dbReference type="InterPro" id="IPR036236">
    <property type="entry name" value="Znf_C2H2_sf"/>
</dbReference>
<proteinExistence type="predicted"/>
<organism evidence="3 4">
    <name type="scientific">Somion occarium</name>
    <dbReference type="NCBI Taxonomy" id="3059160"/>
    <lineage>
        <taxon>Eukaryota</taxon>
        <taxon>Fungi</taxon>
        <taxon>Dikarya</taxon>
        <taxon>Basidiomycota</taxon>
        <taxon>Agaricomycotina</taxon>
        <taxon>Agaricomycetes</taxon>
        <taxon>Polyporales</taxon>
        <taxon>Cerrenaceae</taxon>
        <taxon>Somion</taxon>
    </lineage>
</organism>
<dbReference type="Pfam" id="PF13894">
    <property type="entry name" value="zf-C2H2_4"/>
    <property type="match status" value="1"/>
</dbReference>
<keyword evidence="1" id="KW-0863">Zinc-finger</keyword>
<accession>A0ABP1DSS5</accession>
<dbReference type="SUPFAM" id="SSF57667">
    <property type="entry name" value="beta-beta-alpha zinc fingers"/>
    <property type="match status" value="1"/>
</dbReference>
<reference evidence="4" key="1">
    <citation type="submission" date="2024-04" db="EMBL/GenBank/DDBJ databases">
        <authorList>
            <person name="Shaw F."/>
            <person name="Minotto A."/>
        </authorList>
    </citation>
    <scope>NUCLEOTIDE SEQUENCE [LARGE SCALE GENOMIC DNA]</scope>
</reference>
<name>A0ABP1DSS5_9APHY</name>
<evidence type="ECO:0000259" key="2">
    <source>
        <dbReference type="PROSITE" id="PS50157"/>
    </source>
</evidence>
<dbReference type="SMART" id="SM00355">
    <property type="entry name" value="ZnF_C2H2"/>
    <property type="match status" value="2"/>
</dbReference>